<evidence type="ECO:0000313" key="2">
    <source>
        <dbReference type="Proteomes" id="UP000265882"/>
    </source>
</evidence>
<name>A0A3A4NU22_ABYX5</name>
<evidence type="ECO:0000313" key="1">
    <source>
        <dbReference type="EMBL" id="RJP21546.1"/>
    </source>
</evidence>
<comment type="caution">
    <text evidence="1">The sequence shown here is derived from an EMBL/GenBank/DDBJ whole genome shotgun (WGS) entry which is preliminary data.</text>
</comment>
<sequence length="89" mass="10605">MTARHRLAKIYSGKQLLEELRKRKEKEEWLFAIAVARAGLEREGHWNISAEKEIAKALTEFQIAPEELEEYLKKNRRRILRFLDRSPSL</sequence>
<proteinExistence type="predicted"/>
<dbReference type="Proteomes" id="UP000265882">
    <property type="component" value="Unassembled WGS sequence"/>
</dbReference>
<gene>
    <name evidence="1" type="ORF">C4520_09660</name>
</gene>
<accession>A0A3A4NU22</accession>
<dbReference type="AlphaFoldDB" id="A0A3A4NU22"/>
<protein>
    <submittedName>
        <fullName evidence="1">Uncharacterized protein</fullName>
    </submittedName>
</protein>
<dbReference type="EMBL" id="QZKU01000067">
    <property type="protein sequence ID" value="RJP21546.1"/>
    <property type="molecule type" value="Genomic_DNA"/>
</dbReference>
<reference evidence="1 2" key="1">
    <citation type="journal article" date="2017" name="ISME J.">
        <title>Energy and carbon metabolisms in a deep terrestrial subsurface fluid microbial community.</title>
        <authorList>
            <person name="Momper L."/>
            <person name="Jungbluth S.P."/>
            <person name="Lee M.D."/>
            <person name="Amend J.P."/>
        </authorList>
    </citation>
    <scope>NUCLEOTIDE SEQUENCE [LARGE SCALE GENOMIC DNA]</scope>
    <source>
        <strain evidence="1">SURF_5</strain>
    </source>
</reference>
<organism evidence="1 2">
    <name type="scientific">Abyssobacteria bacterium (strain SURF_5)</name>
    <dbReference type="NCBI Taxonomy" id="2093360"/>
    <lineage>
        <taxon>Bacteria</taxon>
        <taxon>Pseudomonadati</taxon>
        <taxon>Candidatus Hydrogenedentota</taxon>
        <taxon>Candidatus Abyssobacteria</taxon>
    </lineage>
</organism>